<comment type="similarity">
    <text evidence="2">Belongs to the methyl-accepting chemotaxis (MCP) protein family.</text>
</comment>
<evidence type="ECO:0000256" key="2">
    <source>
        <dbReference type="ARBA" id="ARBA00029447"/>
    </source>
</evidence>
<dbReference type="OrthoDB" id="3289104at2"/>
<evidence type="ECO:0000313" key="6">
    <source>
        <dbReference type="Proteomes" id="UP000216107"/>
    </source>
</evidence>
<protein>
    <recommendedName>
        <fullName evidence="4">Methyl-accepting transducer domain-containing protein</fullName>
    </recommendedName>
</protein>
<dbReference type="GO" id="GO:0007165">
    <property type="term" value="P:signal transduction"/>
    <property type="evidence" value="ECO:0007669"/>
    <property type="project" value="UniProtKB-KW"/>
</dbReference>
<evidence type="ECO:0000256" key="1">
    <source>
        <dbReference type="ARBA" id="ARBA00022500"/>
    </source>
</evidence>
<keyword evidence="3" id="KW-0807">Transducer</keyword>
<dbReference type="Gene3D" id="1.10.287.950">
    <property type="entry name" value="Methyl-accepting chemotaxis protein"/>
    <property type="match status" value="1"/>
</dbReference>
<evidence type="ECO:0000256" key="3">
    <source>
        <dbReference type="PROSITE-ProRule" id="PRU00284"/>
    </source>
</evidence>
<dbReference type="SMART" id="SM00283">
    <property type="entry name" value="MA"/>
    <property type="match status" value="1"/>
</dbReference>
<dbReference type="Proteomes" id="UP000216107">
    <property type="component" value="Unassembled WGS sequence"/>
</dbReference>
<keyword evidence="1" id="KW-0145">Chemotaxis</keyword>
<dbReference type="PANTHER" id="PTHR43531">
    <property type="entry name" value="PROTEIN ICFG"/>
    <property type="match status" value="1"/>
</dbReference>
<gene>
    <name evidence="5" type="ORF">CGU29_07965</name>
</gene>
<dbReference type="InterPro" id="IPR004089">
    <property type="entry name" value="MCPsignal_dom"/>
</dbReference>
<sequence>MLSEVAIQLHERAQMKSLELERAVSQLGAKMTTTQETATLVKLLHQELPKLGIPAFYLGVYEGEAGWDRLTVPSRLRLLTAFDKGNPLQLNKDVLAVDELIPFILSRSHERQSLVAVPLHFNEMQIGLAVFVLGPRDGMLYESMKVQLSSSLYGNLLRQTLRDTLNGMEGKVAEVSGNSEQIKLNVRNGSSSMEGVVGSIRGISQHVQEVASVIDEAVKLAAGAASDIATLNKQSQEITKVTGLITEIAQQTNMLALNAAIEAARAGEAGRGFAVVAEEVKSLAVNTVNSSASIHKLIQSVRESATRTQQSIDGMNEIMRKVADSSGGIAISIADQEQASDAISHTLTEAARGTEEIATALAELDALSRNAGRI</sequence>
<evidence type="ECO:0000313" key="5">
    <source>
        <dbReference type="EMBL" id="PAS93394.1"/>
    </source>
</evidence>
<name>A0A272ETG1_9RHOO</name>
<reference evidence="5 6" key="1">
    <citation type="submission" date="2017-07" db="EMBL/GenBank/DDBJ databases">
        <title>Candidatus Dactylopiibacterium carminicum, a nitrogen-fixing symbiont of the cochineal insect Dactylopius coccus and Dactylopius opuntiae (Hemiptera: Coccoidea: Dactylopiidae).</title>
        <authorList>
            <person name="Vera A."/>
        </authorList>
    </citation>
    <scope>NUCLEOTIDE SEQUENCE [LARGE SCALE GENOMIC DNA]</scope>
    <source>
        <strain evidence="5 6">NFDCM</strain>
    </source>
</reference>
<dbReference type="PANTHER" id="PTHR43531:SF11">
    <property type="entry name" value="METHYL-ACCEPTING CHEMOTAXIS PROTEIN 3"/>
    <property type="match status" value="1"/>
</dbReference>
<organism evidence="5 6">
    <name type="scientific">Candidatus Dactylopiibacterium carminicum</name>
    <dbReference type="NCBI Taxonomy" id="857335"/>
    <lineage>
        <taxon>Bacteria</taxon>
        <taxon>Pseudomonadati</taxon>
        <taxon>Pseudomonadota</taxon>
        <taxon>Betaproteobacteria</taxon>
        <taxon>Rhodocyclales</taxon>
        <taxon>Rhodocyclaceae</taxon>
        <taxon>Candidatus Dactylopiibacterium</taxon>
    </lineage>
</organism>
<evidence type="ECO:0000259" key="4">
    <source>
        <dbReference type="PROSITE" id="PS50111"/>
    </source>
</evidence>
<dbReference type="AlphaFoldDB" id="A0A272ETG1"/>
<dbReference type="GO" id="GO:0005886">
    <property type="term" value="C:plasma membrane"/>
    <property type="evidence" value="ECO:0007669"/>
    <property type="project" value="TreeGrafter"/>
</dbReference>
<dbReference type="EMBL" id="NMRN01000018">
    <property type="protein sequence ID" value="PAS93394.1"/>
    <property type="molecule type" value="Genomic_DNA"/>
</dbReference>
<dbReference type="RefSeq" id="WP_141239738.1">
    <property type="nucleotide sequence ID" value="NZ_MDUX01000022.1"/>
</dbReference>
<feature type="domain" description="Methyl-accepting transducer" evidence="4">
    <location>
        <begin position="157"/>
        <end position="372"/>
    </location>
</feature>
<comment type="caution">
    <text evidence="5">The sequence shown here is derived from an EMBL/GenBank/DDBJ whole genome shotgun (WGS) entry which is preliminary data.</text>
</comment>
<dbReference type="SUPFAM" id="SSF58104">
    <property type="entry name" value="Methyl-accepting chemotaxis protein (MCP) signaling domain"/>
    <property type="match status" value="1"/>
</dbReference>
<dbReference type="PROSITE" id="PS50111">
    <property type="entry name" value="CHEMOTAXIS_TRANSDUC_2"/>
    <property type="match status" value="1"/>
</dbReference>
<dbReference type="GO" id="GO:0006935">
    <property type="term" value="P:chemotaxis"/>
    <property type="evidence" value="ECO:0007669"/>
    <property type="project" value="UniProtKB-KW"/>
</dbReference>
<dbReference type="GO" id="GO:0004888">
    <property type="term" value="F:transmembrane signaling receptor activity"/>
    <property type="evidence" value="ECO:0007669"/>
    <property type="project" value="TreeGrafter"/>
</dbReference>
<accession>A0A272ETG1</accession>
<dbReference type="InterPro" id="IPR051310">
    <property type="entry name" value="MCP_chemotaxis"/>
</dbReference>
<dbReference type="Pfam" id="PF00015">
    <property type="entry name" value="MCPsignal"/>
    <property type="match status" value="1"/>
</dbReference>
<proteinExistence type="inferred from homology"/>